<reference evidence="2" key="1">
    <citation type="journal article" date="2023" name="Commun. Biol.">
        <title>Genome analysis of Parmales, the sister group of diatoms, reveals the evolutionary specialization of diatoms from phago-mixotrophs to photoautotrophs.</title>
        <authorList>
            <person name="Ban H."/>
            <person name="Sato S."/>
            <person name="Yoshikawa S."/>
            <person name="Yamada K."/>
            <person name="Nakamura Y."/>
            <person name="Ichinomiya M."/>
            <person name="Sato N."/>
            <person name="Blanc-Mathieu R."/>
            <person name="Endo H."/>
            <person name="Kuwata A."/>
            <person name="Ogata H."/>
        </authorList>
    </citation>
    <scope>NUCLEOTIDE SEQUENCE [LARGE SCALE GENOMIC DNA]</scope>
    <source>
        <strain evidence="2">NIES 3701</strain>
    </source>
</reference>
<organism evidence="1 2">
    <name type="scientific">Triparma strigata</name>
    <dbReference type="NCBI Taxonomy" id="1606541"/>
    <lineage>
        <taxon>Eukaryota</taxon>
        <taxon>Sar</taxon>
        <taxon>Stramenopiles</taxon>
        <taxon>Ochrophyta</taxon>
        <taxon>Bolidophyceae</taxon>
        <taxon>Parmales</taxon>
        <taxon>Triparmaceae</taxon>
        <taxon>Triparma</taxon>
    </lineage>
</organism>
<protein>
    <submittedName>
        <fullName evidence="1">Uncharacterized protein</fullName>
    </submittedName>
</protein>
<dbReference type="AlphaFoldDB" id="A0A9W7ES47"/>
<keyword evidence="2" id="KW-1185">Reference proteome</keyword>
<dbReference type="OrthoDB" id="200189at2759"/>
<sequence length="1111" mass="125259">MNPLIYLFKFQSLLGVVLLSMLPFLALTSSHSHHLQTFFPALPDPQPVYITTPAGADLTWTPSVPLMSLTSEVPPSDAVPVLSKLFDHVATEINVYFIDNMDVLVGVGAPMSSLADRRITLLVLMRPVGRIYLKQLERNGIAYISIAEHFPLCNVLQLTSSLLLKQYDVSQVNLVREPISEAAALVVAQSQLKTFVSKVNELKFQYAFPSIYYDSNYDYFTFFLQRSGDGDDAINSGFTLGLDSELCLHSYFKSSQEYKVRVGLGIGGRENDATVRNLVAKGSIDRYYQVERQNAKHKPARQGFEDGSRQGEDVVNVSALASDLLSSEILEPRVPHPIFNVPKYVRSELVACILLYDDVRFMKPILDYLLLSVERIVILLSSSPWHGPSRDVDHVEAMMLEYIRANGVQGRVTVIKDFWASETEQRNHANQVVKGLSAQDGVSYACLIVDGDEFWDVQSLGRIFKRVEIEGVSKYNQVVDDIVKKFPEGGDFEFGRCGYKYNWLRGDMVTYFGDVQSFVDPRENLKILFYVDQDCCEFVSHREIACLRDSEVKRNGEVVGALEGGGGIFIDESFGVCHHLSYVRTQQELVNKFSSFEHSDEIVPNWIAEKWDAWRSNNTLEDLHPTKPEAYKRTKRTGIGDLTVEMVNYIWESCYFPGDVEDDAKSIICGGSVNVEEEEEEEEEVEHARSELVILEEPRLKATKTSNQVKAVVDGLPKAMTITNTGYIAEGESSISKHGGTRQMLTVVETNRIEEGDVTVLDVEGEGDFCGKPEFLIFILCEGVYDEATEPVFEEVANALQLAVTAVLNTKYGPYPASRPAVIVSKCPDLRFCKMKSERYVIMLGIHHMSRYTDEFGNVASVVGDFPKRDRTVLYNFEDAGNQVDFEKGRMKEVLSHYGENIWDYSAGNIGFLVDSGISKARYVPMGWVSDLYPEVAKEGEGGGVMATTDVLFYGRLNNYRAAVLEQLRSEGVNVRHVNANSEGVWGDELRREIDGAKIVLSLRYFKNQETRSHTEWKFTRFYYPLIRRTLVVSEPSGTQQEMDYWKGGLVFAQVEEMAQAIKFFLREEKAREEVTSEGRRLLERISMSESIEGGVLELIGRRCRVQGGNE</sequence>
<evidence type="ECO:0000313" key="1">
    <source>
        <dbReference type="EMBL" id="GMH88727.1"/>
    </source>
</evidence>
<dbReference type="Proteomes" id="UP001165085">
    <property type="component" value="Unassembled WGS sequence"/>
</dbReference>
<evidence type="ECO:0000313" key="2">
    <source>
        <dbReference type="Proteomes" id="UP001165085"/>
    </source>
</evidence>
<gene>
    <name evidence="1" type="ORF">TrST_g6189</name>
</gene>
<comment type="caution">
    <text evidence="1">The sequence shown here is derived from an EMBL/GenBank/DDBJ whole genome shotgun (WGS) entry which is preliminary data.</text>
</comment>
<accession>A0A9W7ES47</accession>
<dbReference type="EMBL" id="BRXY01000347">
    <property type="protein sequence ID" value="GMH88727.1"/>
    <property type="molecule type" value="Genomic_DNA"/>
</dbReference>
<name>A0A9W7ES47_9STRA</name>
<proteinExistence type="predicted"/>